<dbReference type="AlphaFoldDB" id="D2MP22"/>
<reference evidence="5" key="1">
    <citation type="submission" date="2009-12" db="EMBL/GenBank/DDBJ databases">
        <title>Sequence of Clostridiales genomosp. BVAB3 str. UPII9-5.</title>
        <authorList>
            <person name="Madupu R."/>
            <person name="Durkin A.S."/>
            <person name="Torralba M."/>
            <person name="Methe B."/>
            <person name="Sutton G.G."/>
            <person name="Strausberg R.L."/>
            <person name="Nelson K.E."/>
        </authorList>
    </citation>
    <scope>NUCLEOTIDE SEQUENCE [LARGE SCALE GENOMIC DNA]</scope>
    <source>
        <strain evidence="5">W1219</strain>
    </source>
</reference>
<dbReference type="EC" id="2.4.1.-" evidence="4"/>
<dbReference type="eggNOG" id="COG2148">
    <property type="taxonomic scope" value="Bacteria"/>
</dbReference>
<comment type="caution">
    <text evidence="4">The sequence shown here is derived from an EMBL/GenBank/DDBJ whole genome shotgun (WGS) entry which is preliminary data.</text>
</comment>
<proteinExistence type="inferred from homology"/>
<keyword evidence="5" id="KW-1185">Reference proteome</keyword>
<sequence length="230" mass="26996">MLGLLKKWDNLPVEFQRAEIKPYYEHLRHKQFSLVVKRLFDILFSLMLLVLLSPLFLILSIWIKLDSKGPIMFRQERVTQYGRIFRIHKFRTMVSDADKGNIQVTTLHDSRITKVGLKLRGLRLDEMPQLIDIFLGDMSFVGTRPEVTRYVKQYQTEMLATLLLPAGVTSEASITYKDEDTLLASSTDVNETYVNRILPEKMKYNLQYLREFNVLKDLKLMFKTVWAVTK</sequence>
<evidence type="ECO:0000256" key="2">
    <source>
        <dbReference type="SAM" id="Phobius"/>
    </source>
</evidence>
<dbReference type="STRING" id="679192.HMPREF9013_0247"/>
<gene>
    <name evidence="4" type="ORF">HMPREF9013_0247</name>
</gene>
<dbReference type="EMBL" id="ADFR01000008">
    <property type="protein sequence ID" value="EFC05642.1"/>
    <property type="molecule type" value="Genomic_DNA"/>
</dbReference>
<dbReference type="InterPro" id="IPR003362">
    <property type="entry name" value="Bact_transf"/>
</dbReference>
<keyword evidence="2" id="KW-0812">Transmembrane</keyword>
<comment type="similarity">
    <text evidence="1">Belongs to the bacterial sugar transferase family.</text>
</comment>
<protein>
    <submittedName>
        <fullName evidence="4">Bacterial sugar transferase</fullName>
        <ecNumber evidence="4">2.4.1.-</ecNumber>
    </submittedName>
</protein>
<evidence type="ECO:0000256" key="1">
    <source>
        <dbReference type="ARBA" id="ARBA00006464"/>
    </source>
</evidence>
<name>D2MP22_9FIRM</name>
<dbReference type="PANTHER" id="PTHR30576:SF0">
    <property type="entry name" value="UNDECAPRENYL-PHOSPHATE N-ACETYLGALACTOSAMINYL 1-PHOSPHATE TRANSFERASE-RELATED"/>
    <property type="match status" value="1"/>
</dbReference>
<feature type="transmembrane region" description="Helical" evidence="2">
    <location>
        <begin position="42"/>
        <end position="65"/>
    </location>
</feature>
<accession>D2MP22</accession>
<evidence type="ECO:0000313" key="4">
    <source>
        <dbReference type="EMBL" id="EFC05642.1"/>
    </source>
</evidence>
<keyword evidence="2" id="KW-1133">Transmembrane helix</keyword>
<dbReference type="Pfam" id="PF02397">
    <property type="entry name" value="Bac_transf"/>
    <property type="match status" value="1"/>
</dbReference>
<keyword evidence="4" id="KW-0808">Transferase</keyword>
<organism evidence="4 5">
    <name type="scientific">Bulleidia extructa W1219</name>
    <dbReference type="NCBI Taxonomy" id="679192"/>
    <lineage>
        <taxon>Bacteria</taxon>
        <taxon>Bacillati</taxon>
        <taxon>Bacillota</taxon>
        <taxon>Erysipelotrichia</taxon>
        <taxon>Erysipelotrichales</taxon>
        <taxon>Erysipelotrichaceae</taxon>
        <taxon>Bulleidia</taxon>
    </lineage>
</organism>
<dbReference type="GO" id="GO:0016757">
    <property type="term" value="F:glycosyltransferase activity"/>
    <property type="evidence" value="ECO:0007669"/>
    <property type="project" value="UniProtKB-KW"/>
</dbReference>
<dbReference type="PANTHER" id="PTHR30576">
    <property type="entry name" value="COLANIC BIOSYNTHESIS UDP-GLUCOSE LIPID CARRIER TRANSFERASE"/>
    <property type="match status" value="1"/>
</dbReference>
<dbReference type="Proteomes" id="UP000005017">
    <property type="component" value="Unassembled WGS sequence"/>
</dbReference>
<feature type="domain" description="Bacterial sugar transferase" evidence="3">
    <location>
        <begin position="37"/>
        <end position="229"/>
    </location>
</feature>
<evidence type="ECO:0000259" key="3">
    <source>
        <dbReference type="Pfam" id="PF02397"/>
    </source>
</evidence>
<keyword evidence="4" id="KW-0328">Glycosyltransferase</keyword>
<keyword evidence="2" id="KW-0472">Membrane</keyword>
<evidence type="ECO:0000313" key="5">
    <source>
        <dbReference type="Proteomes" id="UP000005017"/>
    </source>
</evidence>
<dbReference type="GO" id="GO:0016780">
    <property type="term" value="F:phosphotransferase activity, for other substituted phosphate groups"/>
    <property type="evidence" value="ECO:0007669"/>
    <property type="project" value="TreeGrafter"/>
</dbReference>